<dbReference type="EMBL" id="DS231833">
    <property type="protein sequence ID" value="EDS32205.1"/>
    <property type="molecule type" value="Genomic_DNA"/>
</dbReference>
<dbReference type="GO" id="GO:0106435">
    <property type="term" value="F:carboxylesterase activity"/>
    <property type="evidence" value="ECO:0007669"/>
    <property type="project" value="UniProtKB-EC"/>
</dbReference>
<dbReference type="InterPro" id="IPR029058">
    <property type="entry name" value="AB_hydrolase_fold"/>
</dbReference>
<keyword evidence="6" id="KW-0732">Signal</keyword>
<dbReference type="InParanoid" id="B0W3Q8"/>
<dbReference type="InterPro" id="IPR019819">
    <property type="entry name" value="Carboxylesterase_B_CS"/>
</dbReference>
<dbReference type="STRING" id="7176.B0W3Q8"/>
<evidence type="ECO:0000256" key="2">
    <source>
        <dbReference type="ARBA" id="ARBA00022487"/>
    </source>
</evidence>
<dbReference type="OrthoDB" id="19653at2759"/>
<evidence type="ECO:0000256" key="4">
    <source>
        <dbReference type="ARBA" id="ARBA00023180"/>
    </source>
</evidence>
<evidence type="ECO:0000256" key="6">
    <source>
        <dbReference type="SAM" id="SignalP"/>
    </source>
</evidence>
<protein>
    <recommendedName>
        <fullName evidence="5">carboxylesterase</fullName>
        <ecNumber evidence="5">3.1.1.1</ecNumber>
    </recommendedName>
</protein>
<evidence type="ECO:0000313" key="10">
    <source>
        <dbReference type="Proteomes" id="UP000002320"/>
    </source>
</evidence>
<keyword evidence="3" id="KW-0378">Hydrolase</keyword>
<dbReference type="Gene3D" id="3.40.50.1820">
    <property type="entry name" value="alpha/beta hydrolase"/>
    <property type="match status" value="1"/>
</dbReference>
<comment type="similarity">
    <text evidence="1">Belongs to the type-B carboxylesterase/lipase family.</text>
</comment>
<keyword evidence="4" id="KW-0325">Glycoprotein</keyword>
<dbReference type="eggNOG" id="KOG1516">
    <property type="taxonomic scope" value="Eukaryota"/>
</dbReference>
<dbReference type="OMA" id="YETSAMF"/>
<dbReference type="VEuPathDB" id="VectorBase:CQUJHB015704"/>
<accession>B0W3Q8</accession>
<dbReference type="EnsemblMetazoa" id="CPIJ002074-RA">
    <property type="protein sequence ID" value="CPIJ002074-PA"/>
    <property type="gene ID" value="CPIJ002074"/>
</dbReference>
<reference evidence="9" key="2">
    <citation type="submission" date="2020-05" db="UniProtKB">
        <authorList>
            <consortium name="EnsemblMetazoa"/>
        </authorList>
    </citation>
    <scope>IDENTIFICATION</scope>
    <source>
        <strain evidence="9">JHB</strain>
    </source>
</reference>
<feature type="domain" description="Carboxylesterase type B" evidence="7">
    <location>
        <begin position="41"/>
        <end position="512"/>
    </location>
</feature>
<dbReference type="ESTHER" id="culqu-b0w3q8">
    <property type="family name" value="Juvenile_hormone_esterase"/>
</dbReference>
<dbReference type="Pfam" id="PF00135">
    <property type="entry name" value="COesterase"/>
    <property type="match status" value="1"/>
</dbReference>
<dbReference type="VEuPathDB" id="VectorBase:CPIJ002074"/>
<gene>
    <name evidence="9" type="primary">6032803</name>
    <name evidence="8" type="ORF">CpipJ_CPIJ002074</name>
</gene>
<proteinExistence type="inferred from homology"/>
<reference evidence="8" key="1">
    <citation type="submission" date="2007-03" db="EMBL/GenBank/DDBJ databases">
        <title>Annotation of Culex pipiens quinquefasciatus.</title>
        <authorList>
            <consortium name="The Broad Institute Genome Sequencing Platform"/>
            <person name="Atkinson P.W."/>
            <person name="Hemingway J."/>
            <person name="Christensen B.M."/>
            <person name="Higgs S."/>
            <person name="Kodira C."/>
            <person name="Hannick L."/>
            <person name="Megy K."/>
            <person name="O'Leary S."/>
            <person name="Pearson M."/>
            <person name="Haas B.J."/>
            <person name="Mauceli E."/>
            <person name="Wortman J.R."/>
            <person name="Lee N.H."/>
            <person name="Guigo R."/>
            <person name="Stanke M."/>
            <person name="Alvarado L."/>
            <person name="Amedeo P."/>
            <person name="Antoine C.H."/>
            <person name="Arensburger P."/>
            <person name="Bidwell S.L."/>
            <person name="Crawford M."/>
            <person name="Camaro F."/>
            <person name="Devon K."/>
            <person name="Engels R."/>
            <person name="Hammond M."/>
            <person name="Howarth C."/>
            <person name="Koehrsen M."/>
            <person name="Lawson D."/>
            <person name="Montgomery P."/>
            <person name="Nene V."/>
            <person name="Nusbaum C."/>
            <person name="Puiu D."/>
            <person name="Romero-Severson J."/>
            <person name="Severson D.W."/>
            <person name="Shumway M."/>
            <person name="Sisk P."/>
            <person name="Stolte C."/>
            <person name="Zeng Q."/>
            <person name="Eisenstadt E."/>
            <person name="Fraser-Liggett C."/>
            <person name="Strausberg R."/>
            <person name="Galagan J."/>
            <person name="Birren B."/>
            <person name="Collins F.H."/>
        </authorList>
    </citation>
    <scope>NUCLEOTIDE SEQUENCE [LARGE SCALE GENOMIC DNA]</scope>
    <source>
        <strain evidence="8">JHB</strain>
    </source>
</reference>
<dbReference type="FunCoup" id="B0W3Q8">
    <property type="interactions" value="41"/>
</dbReference>
<evidence type="ECO:0000256" key="1">
    <source>
        <dbReference type="ARBA" id="ARBA00005964"/>
    </source>
</evidence>
<sequence length="567" mass="63652">MNRSLLALLFVTLAAVVQCGLAAIGDRYAFERVPPSPRTCIQDGCLQGKYLDGFEGDQFEAYLGIPFAKPPLGKLRFKNPVQNDPWTGDYDATWERSRCLQKNDLRPLQTIQGGEDCLYLNVFRPKNITTPLPVIFNIHGGGYAYGASSIGEFGPERFMDTKKIILVVPQYRLGVFGFLSTEDRVAPGNFGMKDQAMALKWTRDNIGFLGGNPNLITLIGESVGGSSVQFHMMSPLSKGLFARAVSMSGSALSNWNYNVDHLALARRQAEVVGVKNPKSMTTEQLVDELRKVDALELAKSIDILKFFYVHPITLYHPTIERYVDQETFMSEDPRDLWAAGKYSPVPYTVGFLPNEGAYASAIILTNRSLLNDLNEHSSDYIPRLVGANHPTSVQMIKNRFFPDGSNERWLTENNLLSEGIIIHGIVLSVKQIISSKNSQKAPLSVYFFNFKGPYSRSYYNSYTYGDFGVCHADDLMYIFRASDFFPDFEPQSPAWHMAKVFVDYFVTIAYNGYGFRTAGPLCTAESCQLLEFTNSADEQKPVDLNLINGFDEDQFAFWYNVNALQSY</sequence>
<organism>
    <name type="scientific">Culex quinquefasciatus</name>
    <name type="common">Southern house mosquito</name>
    <name type="synonym">Culex pungens</name>
    <dbReference type="NCBI Taxonomy" id="7176"/>
    <lineage>
        <taxon>Eukaryota</taxon>
        <taxon>Metazoa</taxon>
        <taxon>Ecdysozoa</taxon>
        <taxon>Arthropoda</taxon>
        <taxon>Hexapoda</taxon>
        <taxon>Insecta</taxon>
        <taxon>Pterygota</taxon>
        <taxon>Neoptera</taxon>
        <taxon>Endopterygota</taxon>
        <taxon>Diptera</taxon>
        <taxon>Nematocera</taxon>
        <taxon>Culicoidea</taxon>
        <taxon>Culicidae</taxon>
        <taxon>Culicinae</taxon>
        <taxon>Culicini</taxon>
        <taxon>Culex</taxon>
        <taxon>Culex</taxon>
    </lineage>
</organism>
<dbReference type="KEGG" id="cqu:CpipJ_CPIJ002074"/>
<evidence type="ECO:0000256" key="3">
    <source>
        <dbReference type="ARBA" id="ARBA00022801"/>
    </source>
</evidence>
<evidence type="ECO:0000256" key="5">
    <source>
        <dbReference type="ARBA" id="ARBA00039155"/>
    </source>
</evidence>
<evidence type="ECO:0000313" key="9">
    <source>
        <dbReference type="EnsemblMetazoa" id="CPIJ002074-PA"/>
    </source>
</evidence>
<evidence type="ECO:0000259" key="7">
    <source>
        <dbReference type="Pfam" id="PF00135"/>
    </source>
</evidence>
<dbReference type="PANTHER" id="PTHR43142:SF1">
    <property type="entry name" value="CARBOXYLIC ESTER HYDROLASE"/>
    <property type="match status" value="1"/>
</dbReference>
<dbReference type="HOGENOM" id="CLU_006586_13_2_1"/>
<dbReference type="AlphaFoldDB" id="B0W3Q8"/>
<evidence type="ECO:0000313" key="8">
    <source>
        <dbReference type="EMBL" id="EDS32205.1"/>
    </source>
</evidence>
<feature type="signal peptide" evidence="6">
    <location>
        <begin position="1"/>
        <end position="22"/>
    </location>
</feature>
<keyword evidence="10" id="KW-1185">Reference proteome</keyword>
<dbReference type="Proteomes" id="UP000002320">
    <property type="component" value="Unassembled WGS sequence"/>
</dbReference>
<dbReference type="PROSITE" id="PS00941">
    <property type="entry name" value="CARBOXYLESTERASE_B_2"/>
    <property type="match status" value="1"/>
</dbReference>
<dbReference type="SUPFAM" id="SSF53474">
    <property type="entry name" value="alpha/beta-Hydrolases"/>
    <property type="match status" value="1"/>
</dbReference>
<feature type="chain" id="PRO_5011407382" description="carboxylesterase" evidence="6">
    <location>
        <begin position="23"/>
        <end position="567"/>
    </location>
</feature>
<dbReference type="EC" id="3.1.1.1" evidence="5"/>
<dbReference type="PANTHER" id="PTHR43142">
    <property type="entry name" value="CARBOXYLIC ESTER HYDROLASE"/>
    <property type="match status" value="1"/>
</dbReference>
<keyword evidence="2" id="KW-0719">Serine esterase</keyword>
<name>B0W3Q8_CULQU</name>
<dbReference type="InterPro" id="IPR002018">
    <property type="entry name" value="CarbesteraseB"/>
</dbReference>